<protein>
    <submittedName>
        <fullName evidence="3">RxLR effector candidate protein</fullName>
    </submittedName>
</protein>
<sequence>MHMHGLVLPVIGTFVLVHAESLDSSDQAMIASNLRHALPSDETASNQPGHRQPETNSSAVDIPTPLAQGLNISAEGGFGRNEYTNEERLNIPWHTMPDWMIKLSMSRWHRSKTHPDIACKRLGLTEGPIDLRVFALWLYYVDRFEKEGKLSLIDVFDKYEKLTTKRSVEEVVTILKSLRRVKRMKETAKILHKALADSLKLELNAITSAWLQSGWTPEEVFGVFELGNEKNLYAGPGPAIEWLKFTELLRAENDARQIPAEDAAQLLLGNRFGIENSEHFIEYVEKLPKLRYLGGSLRRALEKRKERGRALIRAAEKAKHALLSNTLK</sequence>
<proteinExistence type="evidence at transcript level"/>
<dbReference type="InterPro" id="IPR011990">
    <property type="entry name" value="TPR-like_helical_dom_sf"/>
</dbReference>
<feature type="chain" id="PRO_5001853072" evidence="2">
    <location>
        <begin position="20"/>
        <end position="328"/>
    </location>
</feature>
<evidence type="ECO:0000256" key="1">
    <source>
        <dbReference type="SAM" id="MobiDB-lite"/>
    </source>
</evidence>
<name>A0A090B8I2_HYAAE</name>
<evidence type="ECO:0000256" key="2">
    <source>
        <dbReference type="SAM" id="SignalP"/>
    </source>
</evidence>
<feature type="signal peptide" evidence="2">
    <location>
        <begin position="1"/>
        <end position="19"/>
    </location>
</feature>
<dbReference type="SUPFAM" id="SSF48452">
    <property type="entry name" value="TPR-like"/>
    <property type="match status" value="1"/>
</dbReference>
<feature type="region of interest" description="Disordered" evidence="1">
    <location>
        <begin position="39"/>
        <end position="63"/>
    </location>
</feature>
<dbReference type="AlphaFoldDB" id="A0A090B8I2"/>
<reference evidence="3" key="1">
    <citation type="journal article" date="2014" name="PLoS Pathog.">
        <title>Expression profiling during Arabidopsis/downy mildew interaction reveals a highly-expressed effector that attenuates responses to salicylic acid.</title>
        <authorList>
            <person name="Asai S."/>
            <person name="Rallapalli G."/>
            <person name="Piquerez S.J.M."/>
            <person name="Caillaud M.C."/>
            <person name="Furzer O.J."/>
            <person name="Ishaque N."/>
            <person name="Wirthmueller L."/>
            <person name="Fabro G."/>
            <person name="Shirasu K."/>
            <person name="Jones J.D.G."/>
        </authorList>
    </citation>
    <scope>NUCLEOTIDE SEQUENCE</scope>
    <source>
        <strain evidence="3">Emoy2</strain>
    </source>
</reference>
<evidence type="ECO:0000313" key="3">
    <source>
        <dbReference type="EMBL" id="BAP68911.1"/>
    </source>
</evidence>
<keyword evidence="2" id="KW-0732">Signal</keyword>
<accession>A0A090B8I2</accession>
<organism evidence="3">
    <name type="scientific">Hyaloperonospora arabidopsidis (strain Emoy2)</name>
    <name type="common">Downy mildew agent</name>
    <name type="synonym">Peronospora arabidopsidis</name>
    <dbReference type="NCBI Taxonomy" id="559515"/>
    <lineage>
        <taxon>Eukaryota</taxon>
        <taxon>Sar</taxon>
        <taxon>Stramenopiles</taxon>
        <taxon>Oomycota</taxon>
        <taxon>Peronosporomycetes</taxon>
        <taxon>Peronosporales</taxon>
        <taxon>Peronosporaceae</taxon>
        <taxon>Hyaloperonospora</taxon>
    </lineage>
</organism>
<feature type="compositionally biased region" description="Polar residues" evidence="1">
    <location>
        <begin position="42"/>
        <end position="59"/>
    </location>
</feature>
<dbReference type="EMBL" id="AB922336">
    <property type="protein sequence ID" value="BAP68911.1"/>
    <property type="molecule type" value="mRNA"/>
</dbReference>
<gene>
    <name evidence="3" type="primary">HaRxLL31</name>
</gene>